<feature type="compositionally biased region" description="Polar residues" evidence="9">
    <location>
        <begin position="319"/>
        <end position="329"/>
    </location>
</feature>
<comment type="caution">
    <text evidence="13">The sequence shown here is derived from an EMBL/GenBank/DDBJ whole genome shotgun (WGS) entry which is preliminary data.</text>
</comment>
<evidence type="ECO:0000256" key="10">
    <source>
        <dbReference type="SAM" id="Phobius"/>
    </source>
</evidence>
<evidence type="ECO:0000256" key="9">
    <source>
        <dbReference type="SAM" id="MobiDB-lite"/>
    </source>
</evidence>
<dbReference type="InterPro" id="IPR003660">
    <property type="entry name" value="HAMP_dom"/>
</dbReference>
<dbReference type="InterPro" id="IPR033480">
    <property type="entry name" value="sCache_2"/>
</dbReference>
<evidence type="ECO:0000256" key="6">
    <source>
        <dbReference type="ARBA" id="ARBA00023224"/>
    </source>
</evidence>
<evidence type="ECO:0000256" key="2">
    <source>
        <dbReference type="ARBA" id="ARBA00022475"/>
    </source>
</evidence>
<dbReference type="EMBL" id="JBHRSE010000024">
    <property type="protein sequence ID" value="MFC3022841.1"/>
    <property type="molecule type" value="Genomic_DNA"/>
</dbReference>
<keyword evidence="2" id="KW-1003">Cell membrane</keyword>
<feature type="region of interest" description="Disordered" evidence="9">
    <location>
        <begin position="311"/>
        <end position="336"/>
    </location>
</feature>
<evidence type="ECO:0000256" key="3">
    <source>
        <dbReference type="ARBA" id="ARBA00022692"/>
    </source>
</evidence>
<evidence type="ECO:0000256" key="1">
    <source>
        <dbReference type="ARBA" id="ARBA00004651"/>
    </source>
</evidence>
<name>A0ABV7C6C9_9VIBR</name>
<dbReference type="PANTHER" id="PTHR32089">
    <property type="entry name" value="METHYL-ACCEPTING CHEMOTAXIS PROTEIN MCPB"/>
    <property type="match status" value="1"/>
</dbReference>
<dbReference type="SMART" id="SM01049">
    <property type="entry name" value="Cache_2"/>
    <property type="match status" value="1"/>
</dbReference>
<feature type="domain" description="HAMP" evidence="12">
    <location>
        <begin position="207"/>
        <end position="259"/>
    </location>
</feature>
<dbReference type="Pfam" id="PF17200">
    <property type="entry name" value="sCache_2"/>
    <property type="match status" value="1"/>
</dbReference>
<dbReference type="SUPFAM" id="SSF58104">
    <property type="entry name" value="Methyl-accepting chemotaxis protein (MCP) signaling domain"/>
    <property type="match status" value="1"/>
</dbReference>
<evidence type="ECO:0000313" key="13">
    <source>
        <dbReference type="EMBL" id="MFC3022841.1"/>
    </source>
</evidence>
<accession>A0ABV7C6C9</accession>
<evidence type="ECO:0000256" key="5">
    <source>
        <dbReference type="ARBA" id="ARBA00023136"/>
    </source>
</evidence>
<dbReference type="PROSITE" id="PS50885">
    <property type="entry name" value="HAMP"/>
    <property type="match status" value="1"/>
</dbReference>
<reference evidence="14" key="1">
    <citation type="journal article" date="2019" name="Int. J. Syst. Evol. Microbiol.">
        <title>The Global Catalogue of Microorganisms (GCM) 10K type strain sequencing project: providing services to taxonomists for standard genome sequencing and annotation.</title>
        <authorList>
            <consortium name="The Broad Institute Genomics Platform"/>
            <consortium name="The Broad Institute Genome Sequencing Center for Infectious Disease"/>
            <person name="Wu L."/>
            <person name="Ma J."/>
        </authorList>
    </citation>
    <scope>NUCLEOTIDE SEQUENCE [LARGE SCALE GENOMIC DNA]</scope>
    <source>
        <strain evidence="14">KCTC 62784</strain>
    </source>
</reference>
<feature type="transmembrane region" description="Helical" evidence="10">
    <location>
        <begin position="184"/>
        <end position="205"/>
    </location>
</feature>
<gene>
    <name evidence="13" type="ORF">ACFODT_03230</name>
</gene>
<dbReference type="CDD" id="cd06225">
    <property type="entry name" value="HAMP"/>
    <property type="match status" value="1"/>
</dbReference>
<comment type="similarity">
    <text evidence="7">Belongs to the methyl-accepting chemotaxis (MCP) protein family.</text>
</comment>
<dbReference type="PANTHER" id="PTHR32089:SF120">
    <property type="entry name" value="METHYL-ACCEPTING CHEMOTAXIS PROTEIN TLPQ"/>
    <property type="match status" value="1"/>
</dbReference>
<evidence type="ECO:0000256" key="7">
    <source>
        <dbReference type="ARBA" id="ARBA00029447"/>
    </source>
</evidence>
<evidence type="ECO:0000256" key="8">
    <source>
        <dbReference type="PROSITE-ProRule" id="PRU00284"/>
    </source>
</evidence>
<dbReference type="Gene3D" id="1.10.287.950">
    <property type="entry name" value="Methyl-accepting chemotaxis protein"/>
    <property type="match status" value="1"/>
</dbReference>
<dbReference type="Gene3D" id="3.30.450.20">
    <property type="entry name" value="PAS domain"/>
    <property type="match status" value="1"/>
</dbReference>
<evidence type="ECO:0000256" key="4">
    <source>
        <dbReference type="ARBA" id="ARBA00022989"/>
    </source>
</evidence>
<dbReference type="RefSeq" id="WP_123016030.1">
    <property type="nucleotide sequence ID" value="NZ_AP024911.1"/>
</dbReference>
<keyword evidence="3 10" id="KW-0812">Transmembrane</keyword>
<sequence length="536" mass="58131">MLQLKHIKVGRKFTILTSASLLGFILLLCLAASELNDGLKNERKAQLTSIVQGTIKQLAYLNNTYPEEQAKAMAKKLLTEFRYSDNNYLFVMNPQRFLLVHPNPKIIGQQMGEPGSASGQLEFWKEVVSIADGGNHGTIEYTWPEPNGEESKKVAYVQGFAPWGWVVGTGVRIDDIDAAVYKQILNMAIVALLVMILMFTLSIIIRRSIVNPLTLIMETMKKISKGDMTARIEYDGRDEIGILGRGINESISDVHTALKNSVDSANSVSGAAIRIASSAEETSLAVSSQQNQLSNLATAMNEMSATVSEVARHAEDTAQDTQSATQEASTGDRDVNASVDSIKALTDELEAANKQVNELKEGVMEISAVTAVISGISEQTNLLALNAAIEAARAGEQGRGFAVVADEVRNLASRTHHSTDEIQTTITRLQQLAMASVNSMEASQKLAYSSVERAENAGKDLGLIVNHIQKVNDNAAQIATAAEEQSVVAEDMNKNVSSINDSSSEMSTAANYLAKESEQLALLSRQLDEELKHFIL</sequence>
<keyword evidence="4 10" id="KW-1133">Transmembrane helix</keyword>
<feature type="domain" description="Methyl-accepting transducer" evidence="11">
    <location>
        <begin position="264"/>
        <end position="500"/>
    </location>
</feature>
<keyword evidence="5 10" id="KW-0472">Membrane</keyword>
<dbReference type="PROSITE" id="PS50111">
    <property type="entry name" value="CHEMOTAXIS_TRANSDUC_2"/>
    <property type="match status" value="1"/>
</dbReference>
<protein>
    <submittedName>
        <fullName evidence="13">Methyl-accepting chemotaxis protein</fullName>
    </submittedName>
</protein>
<keyword evidence="14" id="KW-1185">Reference proteome</keyword>
<comment type="subcellular location">
    <subcellularLocation>
        <location evidence="1">Cell membrane</location>
        <topology evidence="1">Multi-pass membrane protein</topology>
    </subcellularLocation>
</comment>
<evidence type="ECO:0000313" key="14">
    <source>
        <dbReference type="Proteomes" id="UP001595384"/>
    </source>
</evidence>
<organism evidence="13 14">
    <name type="scientific">Vibrio zhugei</name>
    <dbReference type="NCBI Taxonomy" id="2479546"/>
    <lineage>
        <taxon>Bacteria</taxon>
        <taxon>Pseudomonadati</taxon>
        <taxon>Pseudomonadota</taxon>
        <taxon>Gammaproteobacteria</taxon>
        <taxon>Vibrionales</taxon>
        <taxon>Vibrionaceae</taxon>
        <taxon>Vibrio</taxon>
    </lineage>
</organism>
<evidence type="ECO:0000259" key="12">
    <source>
        <dbReference type="PROSITE" id="PS50885"/>
    </source>
</evidence>
<dbReference type="CDD" id="cd11386">
    <property type="entry name" value="MCP_signal"/>
    <property type="match status" value="1"/>
</dbReference>
<dbReference type="InterPro" id="IPR004089">
    <property type="entry name" value="MCPsignal_dom"/>
</dbReference>
<evidence type="ECO:0000259" key="11">
    <source>
        <dbReference type="PROSITE" id="PS50111"/>
    </source>
</evidence>
<keyword evidence="6 8" id="KW-0807">Transducer</keyword>
<dbReference type="SMART" id="SM00304">
    <property type="entry name" value="HAMP"/>
    <property type="match status" value="2"/>
</dbReference>
<dbReference type="Pfam" id="PF00015">
    <property type="entry name" value="MCPsignal"/>
    <property type="match status" value="1"/>
</dbReference>
<dbReference type="Proteomes" id="UP001595384">
    <property type="component" value="Unassembled WGS sequence"/>
</dbReference>
<dbReference type="Pfam" id="PF00672">
    <property type="entry name" value="HAMP"/>
    <property type="match status" value="1"/>
</dbReference>
<proteinExistence type="inferred from homology"/>
<dbReference type="SMART" id="SM00283">
    <property type="entry name" value="MA"/>
    <property type="match status" value="1"/>
</dbReference>